<feature type="transmembrane region" description="Helical" evidence="6">
    <location>
        <begin position="360"/>
        <end position="384"/>
    </location>
</feature>
<evidence type="ECO:0000256" key="2">
    <source>
        <dbReference type="ARBA" id="ARBA00022448"/>
    </source>
</evidence>
<protein>
    <submittedName>
        <fullName evidence="7">Metal ABC transporter</fullName>
    </submittedName>
</protein>
<gene>
    <name evidence="7" type="ORF">EBB54_22360</name>
</gene>
<feature type="transmembrane region" description="Helical" evidence="6">
    <location>
        <begin position="58"/>
        <end position="76"/>
    </location>
</feature>
<keyword evidence="4 6" id="KW-1133">Transmembrane helix</keyword>
<dbReference type="GO" id="GO:0005384">
    <property type="term" value="F:manganese ion transmembrane transporter activity"/>
    <property type="evidence" value="ECO:0007669"/>
    <property type="project" value="TreeGrafter"/>
</dbReference>
<dbReference type="GO" id="GO:0015086">
    <property type="term" value="F:cadmium ion transmembrane transporter activity"/>
    <property type="evidence" value="ECO:0007669"/>
    <property type="project" value="TreeGrafter"/>
</dbReference>
<evidence type="ECO:0000256" key="1">
    <source>
        <dbReference type="ARBA" id="ARBA00004141"/>
    </source>
</evidence>
<keyword evidence="3 6" id="KW-0812">Transmembrane</keyword>
<feature type="transmembrane region" description="Helical" evidence="6">
    <location>
        <begin position="30"/>
        <end position="52"/>
    </location>
</feature>
<keyword evidence="5 6" id="KW-0472">Membrane</keyword>
<dbReference type="RefSeq" id="WP_125129008.1">
    <property type="nucleotide sequence ID" value="NZ_RHJS01000002.1"/>
</dbReference>
<organism evidence="7 8">
    <name type="scientific">Schaedlerella arabinosiphila</name>
    <dbReference type="NCBI Taxonomy" id="2044587"/>
    <lineage>
        <taxon>Bacteria</taxon>
        <taxon>Bacillati</taxon>
        <taxon>Bacillota</taxon>
        <taxon>Clostridia</taxon>
        <taxon>Lachnospirales</taxon>
        <taxon>Lachnospiraceae</taxon>
        <taxon>Schaedlerella</taxon>
    </lineage>
</organism>
<proteinExistence type="predicted"/>
<dbReference type="Gene3D" id="1.20.1740.10">
    <property type="entry name" value="Amino acid/polyamine transporter I"/>
    <property type="match status" value="1"/>
</dbReference>
<evidence type="ECO:0000313" key="7">
    <source>
        <dbReference type="EMBL" id="RRK33799.1"/>
    </source>
</evidence>
<keyword evidence="8" id="KW-1185">Reference proteome</keyword>
<evidence type="ECO:0000256" key="4">
    <source>
        <dbReference type="ARBA" id="ARBA00022989"/>
    </source>
</evidence>
<comment type="subcellular location">
    <subcellularLocation>
        <location evidence="1">Membrane</location>
        <topology evidence="1">Multi-pass membrane protein</topology>
    </subcellularLocation>
</comment>
<comment type="caution">
    <text evidence="7">The sequence shown here is derived from an EMBL/GenBank/DDBJ whole genome shotgun (WGS) entry which is preliminary data.</text>
</comment>
<dbReference type="NCBIfam" id="NF037982">
    <property type="entry name" value="Nramp_1"/>
    <property type="match status" value="1"/>
</dbReference>
<reference evidence="7" key="1">
    <citation type="submission" date="2018-10" db="EMBL/GenBank/DDBJ databases">
        <title>Schaedlerella arabinophila gen. nov. sp. nov., isolated from the mouse intestinal tract and comparative analysis with the genome of the closely related altered Schaedler flora strain ASF502.</title>
        <authorList>
            <person name="Miyake S."/>
            <person name="Soh M."/>
            <person name="Seedorf H."/>
        </authorList>
    </citation>
    <scope>NUCLEOTIDE SEQUENCE [LARGE SCALE GENOMIC DNA]</scope>
    <source>
        <strain evidence="7">DSM 106076</strain>
    </source>
</reference>
<dbReference type="GO" id="GO:0034755">
    <property type="term" value="P:iron ion transmembrane transport"/>
    <property type="evidence" value="ECO:0007669"/>
    <property type="project" value="TreeGrafter"/>
</dbReference>
<evidence type="ECO:0000256" key="6">
    <source>
        <dbReference type="SAM" id="Phobius"/>
    </source>
</evidence>
<dbReference type="InterPro" id="IPR001046">
    <property type="entry name" value="NRAMP_fam"/>
</dbReference>
<feature type="transmembrane region" description="Helical" evidence="6">
    <location>
        <begin position="130"/>
        <end position="152"/>
    </location>
</feature>
<dbReference type="PANTHER" id="PTHR11706:SF33">
    <property type="entry name" value="NATURAL RESISTANCE-ASSOCIATED MACROPHAGE PROTEIN 2"/>
    <property type="match status" value="1"/>
</dbReference>
<feature type="transmembrane region" description="Helical" evidence="6">
    <location>
        <begin position="246"/>
        <end position="268"/>
    </location>
</feature>
<evidence type="ECO:0000256" key="3">
    <source>
        <dbReference type="ARBA" id="ARBA00022692"/>
    </source>
</evidence>
<dbReference type="Proteomes" id="UP000274920">
    <property type="component" value="Unassembled WGS sequence"/>
</dbReference>
<dbReference type="Pfam" id="PF01566">
    <property type="entry name" value="Nramp"/>
    <property type="match status" value="1"/>
</dbReference>
<accession>A0A3R8R7K3</accession>
<feature type="transmembrane region" description="Helical" evidence="6">
    <location>
        <begin position="96"/>
        <end position="118"/>
    </location>
</feature>
<feature type="transmembrane region" description="Helical" evidence="6">
    <location>
        <begin position="288"/>
        <end position="313"/>
    </location>
</feature>
<dbReference type="PANTHER" id="PTHR11706">
    <property type="entry name" value="SOLUTE CARRIER PROTEIN FAMILY 11 MEMBER"/>
    <property type="match status" value="1"/>
</dbReference>
<dbReference type="GO" id="GO:0005886">
    <property type="term" value="C:plasma membrane"/>
    <property type="evidence" value="ECO:0007669"/>
    <property type="project" value="TreeGrafter"/>
</dbReference>
<evidence type="ECO:0000313" key="8">
    <source>
        <dbReference type="Proteomes" id="UP000274920"/>
    </source>
</evidence>
<feature type="transmembrane region" description="Helical" evidence="6">
    <location>
        <begin position="396"/>
        <end position="421"/>
    </location>
</feature>
<name>A0A3R8R7K3_9FIRM</name>
<evidence type="ECO:0000256" key="5">
    <source>
        <dbReference type="ARBA" id="ARBA00023136"/>
    </source>
</evidence>
<feature type="transmembrane region" description="Helical" evidence="6">
    <location>
        <begin position="164"/>
        <end position="187"/>
    </location>
</feature>
<sequence length="430" mass="45538">MSNENHVAGNDGFDPSKVQKLSFTEILKRIGPGIILTGVVIGPGNITTSAMIGANYGYGLLWLIIPILLMGVTFMLTSYRISMLTGMPILHAIRHYYGGAAAGFCGIALFLSCLFFTLGNVSGTGAGMNLIFGINWKLGALIMLAVLLGLYFSKGVYSKVEKGIMICIVGMILAFYATLVATGGPAWGEMGKGLVKWSLPEGSMTTALAYISTNAAVTAGIYGTYLGAEKKWKKEDLFNGAMKWDAVAHIVTVILISGAIMLVGAIVLNPQGIAIQAPAQLAELLVPFLGGAAKYVMGIALLGAGFSSLLGNTQRGMVLLSAGFDKDVALESKIIRWGCVASLAFACVICFIYDGSPTQLIFIANIATSIATPAAGLFIMLMFWKTEVQGGLKPPRVLQVLMTVSYCFTLLMTVSALGNYIPKLIQSFSK</sequence>
<dbReference type="EMBL" id="RHJS01000002">
    <property type="protein sequence ID" value="RRK33799.1"/>
    <property type="molecule type" value="Genomic_DNA"/>
</dbReference>
<feature type="transmembrane region" description="Helical" evidence="6">
    <location>
        <begin position="207"/>
        <end position="225"/>
    </location>
</feature>
<dbReference type="AlphaFoldDB" id="A0A3R8R7K3"/>
<keyword evidence="2" id="KW-0813">Transport</keyword>